<protein>
    <submittedName>
        <fullName evidence="1">ABC transporter G family member 34</fullName>
    </submittedName>
</protein>
<keyword evidence="2" id="KW-1185">Reference proteome</keyword>
<comment type="caution">
    <text evidence="1">The sequence shown here is derived from an EMBL/GenBank/DDBJ whole genome shotgun (WGS) entry which is preliminary data.</text>
</comment>
<dbReference type="Proteomes" id="UP001060215">
    <property type="component" value="Chromosome 7"/>
</dbReference>
<name>A0ACC0H9V6_9ERIC</name>
<sequence length="128" mass="14740">MLVELSRREKEAGIKPNPEIDAFTKAIAVSGQETSLITNYVLKKADRWRKCLICILHQNLPKKTTFGFGTIHLPRRSMLLSKKDTKTYLYQSISLIPKMRYHIQFGLLYMLPSARILFHFSGTLLVLS</sequence>
<dbReference type="EMBL" id="CM045764">
    <property type="protein sequence ID" value="KAI8008636.1"/>
    <property type="molecule type" value="Genomic_DNA"/>
</dbReference>
<accession>A0ACC0H9V6</accession>
<gene>
    <name evidence="1" type="ORF">LOK49_LG07G01081</name>
</gene>
<reference evidence="1 2" key="1">
    <citation type="journal article" date="2022" name="Plant J.">
        <title>Chromosome-level genome of Camellia lanceoleosa provides a valuable resource for understanding genome evolution and self-incompatibility.</title>
        <authorList>
            <person name="Gong W."/>
            <person name="Xiao S."/>
            <person name="Wang L."/>
            <person name="Liao Z."/>
            <person name="Chang Y."/>
            <person name="Mo W."/>
            <person name="Hu G."/>
            <person name="Li W."/>
            <person name="Zhao G."/>
            <person name="Zhu H."/>
            <person name="Hu X."/>
            <person name="Ji K."/>
            <person name="Xiang X."/>
            <person name="Song Q."/>
            <person name="Yuan D."/>
            <person name="Jin S."/>
            <person name="Zhang L."/>
        </authorList>
    </citation>
    <scope>NUCLEOTIDE SEQUENCE [LARGE SCALE GENOMIC DNA]</scope>
    <source>
        <strain evidence="1">SQ_2022a</strain>
    </source>
</reference>
<evidence type="ECO:0000313" key="1">
    <source>
        <dbReference type="EMBL" id="KAI8008636.1"/>
    </source>
</evidence>
<evidence type="ECO:0000313" key="2">
    <source>
        <dbReference type="Proteomes" id="UP001060215"/>
    </source>
</evidence>
<proteinExistence type="predicted"/>
<organism evidence="1 2">
    <name type="scientific">Camellia lanceoleosa</name>
    <dbReference type="NCBI Taxonomy" id="1840588"/>
    <lineage>
        <taxon>Eukaryota</taxon>
        <taxon>Viridiplantae</taxon>
        <taxon>Streptophyta</taxon>
        <taxon>Embryophyta</taxon>
        <taxon>Tracheophyta</taxon>
        <taxon>Spermatophyta</taxon>
        <taxon>Magnoliopsida</taxon>
        <taxon>eudicotyledons</taxon>
        <taxon>Gunneridae</taxon>
        <taxon>Pentapetalae</taxon>
        <taxon>asterids</taxon>
        <taxon>Ericales</taxon>
        <taxon>Theaceae</taxon>
        <taxon>Camellia</taxon>
    </lineage>
</organism>